<evidence type="ECO:0000313" key="2">
    <source>
        <dbReference type="EMBL" id="QMV16822.1"/>
    </source>
</evidence>
<evidence type="ECO:0000313" key="5">
    <source>
        <dbReference type="Proteomes" id="UP000515264"/>
    </source>
</evidence>
<reference evidence="2" key="2">
    <citation type="submission" date="2019-11" db="EMBL/GenBank/DDBJ databases">
        <authorList>
            <person name="January G."/>
            <person name="Bunk B."/>
        </authorList>
    </citation>
    <scope>NUCLEOTIDE SEQUENCE</scope>
    <source>
        <strain evidence="2">3.6</strain>
    </source>
</reference>
<reference evidence="2 5" key="3">
    <citation type="journal article" date="2020" name="J. Nat. Prod.">
        <title>Genomics-Metabolomics Profiling Disclosed Marine Vibrio spartinae 3.6 as a Producer of a New Branched Side Chain Prodigiosin.</title>
        <authorList>
            <person name="Vitale G.A."/>
            <person name="Sciarretta M."/>
            <person name="Palma Esposito F."/>
            <person name="January G.G."/>
            <person name="Giaccio M."/>
            <person name="Bunk B."/>
            <person name="Sproer C."/>
            <person name="Bajerski F."/>
            <person name="Power D."/>
            <person name="Festa C."/>
            <person name="Monti M.C."/>
            <person name="D'Auria M.V."/>
            <person name="de Pascale D."/>
        </authorList>
    </citation>
    <scope>NUCLEOTIDE SEQUENCE [LARGE SCALE GENOMIC DNA]</scope>
    <source>
        <strain evidence="2 5">3.6</strain>
    </source>
</reference>
<evidence type="ECO:0000313" key="4">
    <source>
        <dbReference type="Proteomes" id="UP000184774"/>
    </source>
</evidence>
<gene>
    <name evidence="3" type="ORF">VSP9026_00228</name>
    <name evidence="2" type="ORF">Vspart_04234</name>
</gene>
<keyword evidence="1" id="KW-1133">Transmembrane helix</keyword>
<reference evidence="3 4" key="1">
    <citation type="submission" date="2016-12" db="EMBL/GenBank/DDBJ databases">
        <authorList>
            <person name="Song W.-J."/>
            <person name="Kurnit D.M."/>
        </authorList>
    </citation>
    <scope>NUCLEOTIDE SEQUENCE [LARGE SCALE GENOMIC DNA]</scope>
    <source>
        <strain evidence="3 4">CECT 9026</strain>
    </source>
</reference>
<feature type="transmembrane region" description="Helical" evidence="1">
    <location>
        <begin position="6"/>
        <end position="27"/>
    </location>
</feature>
<dbReference type="AlphaFoldDB" id="A0A1N6LZK0"/>
<dbReference type="EMBL" id="FSSB01000002">
    <property type="protein sequence ID" value="SIO92614.1"/>
    <property type="molecule type" value="Genomic_DNA"/>
</dbReference>
<dbReference type="Proteomes" id="UP000184774">
    <property type="component" value="Unassembled WGS sequence"/>
</dbReference>
<sequence length="192" mass="22285">MFDDIEIIKLVLQLGSILVAFATFYLAQVRMDKRLQNDIKARFEHLEKQQSLAREEAANKLKIDKTEEAYFYFLQSKEPLYEAINKLERHPFLFREEAGIFLKEVFESSRKLFIKGEVIVKLHFNGISIHNPFNGEDLVGFMSRREDAKAVSVQRIEDIIRIISSIESSLAYNISGQSQKMFNLEVCSDKQA</sequence>
<dbReference type="Proteomes" id="UP000515264">
    <property type="component" value="Chromosome 2"/>
</dbReference>
<proteinExistence type="predicted"/>
<dbReference type="EMBL" id="CP046269">
    <property type="protein sequence ID" value="QMV16822.1"/>
    <property type="molecule type" value="Genomic_DNA"/>
</dbReference>
<evidence type="ECO:0000256" key="1">
    <source>
        <dbReference type="SAM" id="Phobius"/>
    </source>
</evidence>
<protein>
    <submittedName>
        <fullName evidence="3">Uncharacterized protein</fullName>
    </submittedName>
</protein>
<dbReference type="RefSeq" id="WP_074371262.1">
    <property type="nucleotide sequence ID" value="NZ_AP024908.1"/>
</dbReference>
<keyword evidence="1" id="KW-0472">Membrane</keyword>
<organism evidence="3 4">
    <name type="scientific">Vibrio spartinae</name>
    <dbReference type="NCBI Taxonomy" id="1918945"/>
    <lineage>
        <taxon>Bacteria</taxon>
        <taxon>Pseudomonadati</taxon>
        <taxon>Pseudomonadota</taxon>
        <taxon>Gammaproteobacteria</taxon>
        <taxon>Vibrionales</taxon>
        <taxon>Vibrionaceae</taxon>
        <taxon>Vibrio</taxon>
    </lineage>
</organism>
<evidence type="ECO:0000313" key="3">
    <source>
        <dbReference type="EMBL" id="SIO92614.1"/>
    </source>
</evidence>
<keyword evidence="1" id="KW-0812">Transmembrane</keyword>
<accession>A0A1N6LZK0</accession>
<name>A0A1N6LZK0_9VIBR</name>
<keyword evidence="5" id="KW-1185">Reference proteome</keyword>